<evidence type="ECO:0000259" key="12">
    <source>
        <dbReference type="PROSITE" id="PS50023"/>
    </source>
</evidence>
<dbReference type="PANTHER" id="PTHR24208:SF168">
    <property type="entry name" value="PROTEIN APTEROUS"/>
    <property type="match status" value="1"/>
</dbReference>
<keyword evidence="5 10" id="KW-0440">LIM domain</keyword>
<keyword evidence="2 10" id="KW-0479">Metal-binding</keyword>
<dbReference type="PANTHER" id="PTHR24208">
    <property type="entry name" value="LIM/HOMEOBOX PROTEIN LHX"/>
    <property type="match status" value="1"/>
</dbReference>
<evidence type="ECO:0000313" key="17">
    <source>
        <dbReference type="Proteomes" id="UP000663870"/>
    </source>
</evidence>
<dbReference type="InterPro" id="IPR009057">
    <property type="entry name" value="Homeodomain-like_sf"/>
</dbReference>
<dbReference type="PROSITE" id="PS00478">
    <property type="entry name" value="LIM_DOMAIN_1"/>
    <property type="match status" value="2"/>
</dbReference>
<keyword evidence="6 9" id="KW-0238">DNA-binding</keyword>
<keyword evidence="3" id="KW-0677">Repeat</keyword>
<sequence length="265" mass="31483">MLCYGCHTLIDDPYYLMIVDRSWHLSCLKCINCGILLEQESTCFSREGKFFCKNDYIKKYCSHNCTRCNRIIQQDELILRAEEFIFHLKCFTCNICNILLHPGDDYGLKDNFIYCRDHFFDQDLYDSHLILDDSGYHTSPNETSKIKNYQQENEEHFVNLSSTLFPSSYYIEIDDNSSSNNIHNQKHKRLRTSFKHHQLRYMKSYFHLNHNPDAKDLKNLSEKTNLPKRVLQVWFQNARAKYRRNNTLSKDIRTNLSPSSNSSDL</sequence>
<dbReference type="InterPro" id="IPR050453">
    <property type="entry name" value="LIM_Homeobox_TF"/>
</dbReference>
<dbReference type="Proteomes" id="UP000663870">
    <property type="component" value="Unassembled WGS sequence"/>
</dbReference>
<evidence type="ECO:0000256" key="10">
    <source>
        <dbReference type="PROSITE-ProRule" id="PRU00125"/>
    </source>
</evidence>
<dbReference type="EMBL" id="CAJNOL010000565">
    <property type="protein sequence ID" value="CAF1118210.1"/>
    <property type="molecule type" value="Genomic_DNA"/>
</dbReference>
<keyword evidence="4 10" id="KW-0862">Zinc</keyword>
<name>A0A814HLH8_9BILA</name>
<dbReference type="GO" id="GO:0046872">
    <property type="term" value="F:metal ion binding"/>
    <property type="evidence" value="ECO:0007669"/>
    <property type="project" value="UniProtKB-KW"/>
</dbReference>
<evidence type="ECO:0000256" key="3">
    <source>
        <dbReference type="ARBA" id="ARBA00022737"/>
    </source>
</evidence>
<keyword evidence="8 9" id="KW-0539">Nucleus</keyword>
<feature type="domain" description="LIM zinc-binding" evidence="12">
    <location>
        <begin position="1"/>
        <end position="62"/>
    </location>
</feature>
<dbReference type="SUPFAM" id="SSF46689">
    <property type="entry name" value="Homeodomain-like"/>
    <property type="match status" value="1"/>
</dbReference>
<comment type="subcellular location">
    <subcellularLocation>
        <location evidence="1 9 11">Nucleus</location>
    </subcellularLocation>
</comment>
<feature type="domain" description="LIM zinc-binding" evidence="12">
    <location>
        <begin position="63"/>
        <end position="125"/>
    </location>
</feature>
<evidence type="ECO:0000256" key="5">
    <source>
        <dbReference type="ARBA" id="ARBA00023038"/>
    </source>
</evidence>
<dbReference type="SMART" id="SM00389">
    <property type="entry name" value="HOX"/>
    <property type="match status" value="1"/>
</dbReference>
<keyword evidence="7 9" id="KW-0371">Homeobox</keyword>
<comment type="caution">
    <text evidence="14">The sequence shown here is derived from an EMBL/GenBank/DDBJ whole genome shotgun (WGS) entry which is preliminary data.</text>
</comment>
<dbReference type="PROSITE" id="PS50023">
    <property type="entry name" value="LIM_DOMAIN_2"/>
    <property type="match status" value="2"/>
</dbReference>
<evidence type="ECO:0000256" key="11">
    <source>
        <dbReference type="RuleBase" id="RU000682"/>
    </source>
</evidence>
<dbReference type="InterPro" id="IPR017970">
    <property type="entry name" value="Homeobox_CS"/>
</dbReference>
<dbReference type="PROSITE" id="PS50071">
    <property type="entry name" value="HOMEOBOX_2"/>
    <property type="match status" value="1"/>
</dbReference>
<dbReference type="CDD" id="cd00086">
    <property type="entry name" value="homeodomain"/>
    <property type="match status" value="1"/>
</dbReference>
<dbReference type="GO" id="GO:0030182">
    <property type="term" value="P:neuron differentiation"/>
    <property type="evidence" value="ECO:0007669"/>
    <property type="project" value="TreeGrafter"/>
</dbReference>
<dbReference type="InterPro" id="IPR001356">
    <property type="entry name" value="HD"/>
</dbReference>
<dbReference type="EMBL" id="CAJNOH010000357">
    <property type="protein sequence ID" value="CAF1012468.1"/>
    <property type="molecule type" value="Genomic_DNA"/>
</dbReference>
<evidence type="ECO:0000313" key="14">
    <source>
        <dbReference type="EMBL" id="CAF1012468.1"/>
    </source>
</evidence>
<dbReference type="SMART" id="SM00132">
    <property type="entry name" value="LIM"/>
    <property type="match status" value="2"/>
</dbReference>
<dbReference type="PROSITE" id="PS00027">
    <property type="entry name" value="HOMEOBOX_1"/>
    <property type="match status" value="1"/>
</dbReference>
<evidence type="ECO:0000256" key="9">
    <source>
        <dbReference type="PROSITE-ProRule" id="PRU00108"/>
    </source>
</evidence>
<evidence type="ECO:0000256" key="8">
    <source>
        <dbReference type="ARBA" id="ARBA00023242"/>
    </source>
</evidence>
<accession>A0A814HLH8</accession>
<dbReference type="AlphaFoldDB" id="A0A814HLH8"/>
<dbReference type="Pfam" id="PF00412">
    <property type="entry name" value="LIM"/>
    <property type="match status" value="2"/>
</dbReference>
<evidence type="ECO:0000256" key="6">
    <source>
        <dbReference type="ARBA" id="ARBA00023125"/>
    </source>
</evidence>
<dbReference type="GO" id="GO:0000977">
    <property type="term" value="F:RNA polymerase II transcription regulatory region sequence-specific DNA binding"/>
    <property type="evidence" value="ECO:0007669"/>
    <property type="project" value="TreeGrafter"/>
</dbReference>
<dbReference type="Pfam" id="PF00046">
    <property type="entry name" value="Homeodomain"/>
    <property type="match status" value="1"/>
</dbReference>
<dbReference type="Proteomes" id="UP000663854">
    <property type="component" value="Unassembled WGS sequence"/>
</dbReference>
<evidence type="ECO:0000256" key="1">
    <source>
        <dbReference type="ARBA" id="ARBA00004123"/>
    </source>
</evidence>
<dbReference type="InterPro" id="IPR001781">
    <property type="entry name" value="Znf_LIM"/>
</dbReference>
<evidence type="ECO:0000256" key="2">
    <source>
        <dbReference type="ARBA" id="ARBA00022723"/>
    </source>
</evidence>
<evidence type="ECO:0000313" key="16">
    <source>
        <dbReference type="Proteomes" id="UP000663854"/>
    </source>
</evidence>
<proteinExistence type="predicted"/>
<evidence type="ECO:0000256" key="4">
    <source>
        <dbReference type="ARBA" id="ARBA00022833"/>
    </source>
</evidence>
<feature type="domain" description="Homeobox" evidence="13">
    <location>
        <begin position="185"/>
        <end position="245"/>
    </location>
</feature>
<keyword evidence="17" id="KW-1185">Reference proteome</keyword>
<dbReference type="FunFam" id="1.10.10.60:FF:000027">
    <property type="entry name" value="LIM/homeobox protein Lhx9"/>
    <property type="match status" value="1"/>
</dbReference>
<dbReference type="GO" id="GO:0000981">
    <property type="term" value="F:DNA-binding transcription factor activity, RNA polymerase II-specific"/>
    <property type="evidence" value="ECO:0007669"/>
    <property type="project" value="InterPro"/>
</dbReference>
<evidence type="ECO:0000259" key="13">
    <source>
        <dbReference type="PROSITE" id="PS50071"/>
    </source>
</evidence>
<feature type="DNA-binding region" description="Homeobox" evidence="9">
    <location>
        <begin position="187"/>
        <end position="246"/>
    </location>
</feature>
<organism evidence="14 16">
    <name type="scientific">Rotaria sordida</name>
    <dbReference type="NCBI Taxonomy" id="392033"/>
    <lineage>
        <taxon>Eukaryota</taxon>
        <taxon>Metazoa</taxon>
        <taxon>Spiralia</taxon>
        <taxon>Gnathifera</taxon>
        <taxon>Rotifera</taxon>
        <taxon>Eurotatoria</taxon>
        <taxon>Bdelloidea</taxon>
        <taxon>Philodinida</taxon>
        <taxon>Philodinidae</taxon>
        <taxon>Rotaria</taxon>
    </lineage>
</organism>
<dbReference type="Gene3D" id="2.10.110.10">
    <property type="entry name" value="Cysteine Rich Protein"/>
    <property type="match status" value="2"/>
</dbReference>
<reference evidence="14" key="1">
    <citation type="submission" date="2021-02" db="EMBL/GenBank/DDBJ databases">
        <authorList>
            <person name="Nowell W R."/>
        </authorList>
    </citation>
    <scope>NUCLEOTIDE SEQUENCE</scope>
</reference>
<evidence type="ECO:0000256" key="7">
    <source>
        <dbReference type="ARBA" id="ARBA00023155"/>
    </source>
</evidence>
<dbReference type="Gene3D" id="1.10.10.60">
    <property type="entry name" value="Homeodomain-like"/>
    <property type="match status" value="1"/>
</dbReference>
<protein>
    <submittedName>
        <fullName evidence="14">Uncharacterized protein</fullName>
    </submittedName>
</protein>
<dbReference type="SUPFAM" id="SSF57716">
    <property type="entry name" value="Glucocorticoid receptor-like (DNA-binding domain)"/>
    <property type="match status" value="2"/>
</dbReference>
<gene>
    <name evidence="15" type="ORF">JXQ802_LOCUS20060</name>
    <name evidence="14" type="ORF">PYM288_LOCUS15180</name>
</gene>
<evidence type="ECO:0000313" key="15">
    <source>
        <dbReference type="EMBL" id="CAF1118210.1"/>
    </source>
</evidence>
<dbReference type="GO" id="GO:0005634">
    <property type="term" value="C:nucleus"/>
    <property type="evidence" value="ECO:0007669"/>
    <property type="project" value="UniProtKB-SubCell"/>
</dbReference>